<gene>
    <name evidence="1" type="ORF">BO86DRAFT_234544</name>
</gene>
<organism evidence="1 2">
    <name type="scientific">Aspergillus japonicus CBS 114.51</name>
    <dbReference type="NCBI Taxonomy" id="1448312"/>
    <lineage>
        <taxon>Eukaryota</taxon>
        <taxon>Fungi</taxon>
        <taxon>Dikarya</taxon>
        <taxon>Ascomycota</taxon>
        <taxon>Pezizomycotina</taxon>
        <taxon>Eurotiomycetes</taxon>
        <taxon>Eurotiomycetidae</taxon>
        <taxon>Eurotiales</taxon>
        <taxon>Aspergillaceae</taxon>
        <taxon>Aspergillus</taxon>
        <taxon>Aspergillus subgen. Circumdati</taxon>
    </lineage>
</organism>
<dbReference type="EMBL" id="KZ824851">
    <property type="protein sequence ID" value="RAH77032.1"/>
    <property type="molecule type" value="Genomic_DNA"/>
</dbReference>
<name>A0A8T8WN30_ASPJA</name>
<dbReference type="RefSeq" id="XP_025522926.1">
    <property type="nucleotide sequence ID" value="XM_025667035.1"/>
</dbReference>
<accession>A0A8T8WN30</accession>
<sequence length="79" mass="8415">MAFFLPALVAKFSIPSSTLPPPSNPLDCQARDTETPSPVEKASCHSASLQPSQPWAPVLEFLVSSQSSGLNNLFTIVTN</sequence>
<dbReference type="Proteomes" id="UP000249497">
    <property type="component" value="Unassembled WGS sequence"/>
</dbReference>
<protein>
    <submittedName>
        <fullName evidence="1">Uncharacterized protein</fullName>
    </submittedName>
</protein>
<dbReference type="AlphaFoldDB" id="A0A8T8WN30"/>
<reference evidence="1 2" key="1">
    <citation type="submission" date="2018-02" db="EMBL/GenBank/DDBJ databases">
        <title>The genomes of Aspergillus section Nigri reveals drivers in fungal speciation.</title>
        <authorList>
            <consortium name="DOE Joint Genome Institute"/>
            <person name="Vesth T.C."/>
            <person name="Nybo J."/>
            <person name="Theobald S."/>
            <person name="Brandl J."/>
            <person name="Frisvad J.C."/>
            <person name="Nielsen K.F."/>
            <person name="Lyhne E.K."/>
            <person name="Kogle M.E."/>
            <person name="Kuo A."/>
            <person name="Riley R."/>
            <person name="Clum A."/>
            <person name="Nolan M."/>
            <person name="Lipzen A."/>
            <person name="Salamov A."/>
            <person name="Henrissat B."/>
            <person name="Wiebenga A."/>
            <person name="De vries R.P."/>
            <person name="Grigoriev I.V."/>
            <person name="Mortensen U.H."/>
            <person name="Andersen M.R."/>
            <person name="Baker S.E."/>
        </authorList>
    </citation>
    <scope>NUCLEOTIDE SEQUENCE [LARGE SCALE GENOMIC DNA]</scope>
    <source>
        <strain evidence="1 2">CBS 114.51</strain>
    </source>
</reference>
<evidence type="ECO:0000313" key="2">
    <source>
        <dbReference type="Proteomes" id="UP000249497"/>
    </source>
</evidence>
<keyword evidence="2" id="KW-1185">Reference proteome</keyword>
<evidence type="ECO:0000313" key="1">
    <source>
        <dbReference type="EMBL" id="RAH77032.1"/>
    </source>
</evidence>
<dbReference type="GeneID" id="37170727"/>
<proteinExistence type="predicted"/>